<keyword evidence="2" id="KW-0843">Virulence</keyword>
<dbReference type="EMBL" id="PHWZ01000423">
    <property type="protein sequence ID" value="TEY40741.1"/>
    <property type="molecule type" value="Genomic_DNA"/>
</dbReference>
<dbReference type="InterPro" id="IPR052210">
    <property type="entry name" value="LysM1-like"/>
</dbReference>
<dbReference type="InterPro" id="IPR055647">
    <property type="entry name" value="DUF7223"/>
</dbReference>
<feature type="chain" id="PRO_5021239634" description="LysM domain-containing protein" evidence="4">
    <location>
        <begin position="20"/>
        <end position="900"/>
    </location>
</feature>
<evidence type="ECO:0000313" key="7">
    <source>
        <dbReference type="Proteomes" id="UP000297299"/>
    </source>
</evidence>
<dbReference type="InterPro" id="IPR036779">
    <property type="entry name" value="LysM_dom_sf"/>
</dbReference>
<evidence type="ECO:0000256" key="1">
    <source>
        <dbReference type="ARBA" id="ARBA00022669"/>
    </source>
</evidence>
<evidence type="ECO:0000313" key="6">
    <source>
        <dbReference type="EMBL" id="TEY40741.1"/>
    </source>
</evidence>
<sequence>MRQSVFALAALSLWQSCTAQAIKETLVPYHPRDLGLQRRDAPPSVTLQNELSLIWGSLNGSTFVNVTLNTGETELVISTEHFADSLTDVQCNGDLVLTFKDNATFQDAISDWSWVNFHENRTFFMINNWGPCAAASESGRQPWIVHGVDVYDEQNFIVNFNASLSDWDDVMIGAVIEFGSMPASTASKRTDTVSKTLSLSVAHNLPQTFFSKSTNNGLDFSIDCPGCATTGTIDVQGKIVMNTFIGIPTSVKSISLTATPKGVGANLALGFSVSGTLGSGWTKDWNLVTVGLPGWSIPKIIDLGPQFTVDAGFTLSGIEGSASISAGVNIAIPDSSSAVLGIDGMDSSFSGWVPTATPQTPKVSVEVDGTLELYTELGLDIGLTVLSKWGFGGGLFLRIPEVNIDLGAEFNTQGVCTGSADVFGVKLGATVGVDLNLGVYTESGGDKSWKAKKSMYTNNNLITPIDKCFPLGPTLPASVKGVAIKTVGTVPVSSAKAAATSAKLSSAASSSKASTVSASATIKTSGSAPATSIKVSGTGASSSIKASGTTVSSIKVSGTGASSSIKASGTTVSSIKVSGTGASSSIKASGTTVSSIKVSGTGVSSSKIIGTAASSSAHGYGSAPASSSAHGYGSAPASSSALGYGSAPASSSALGYGTAPVYPTTTNLSETGVVSSSKVAGTGVSSAPSYGAHPDTTASSIKGASTSTVKTSGTVVISSSVWISASGVSSVKTAIGSSASSALGLETSKASSSSAKATTTAGAPVYGGSSTSSALGLETSKASSTAASSTKVSSTVVASSTSTKASTTIIPTKTATGSVAPAPTATDTISTCDKWVTIEDNSCSCTNIENYYGVSAANLNLWNPALGSECKLTIGQAVCIGIKGAYKRSVNGRLARFVEA</sequence>
<dbReference type="PANTHER" id="PTHR34997">
    <property type="entry name" value="AM15"/>
    <property type="match status" value="1"/>
</dbReference>
<dbReference type="Proteomes" id="UP000297299">
    <property type="component" value="Unassembled WGS sequence"/>
</dbReference>
<organism evidence="6 7">
    <name type="scientific">Botryotinia calthae</name>
    <dbReference type="NCBI Taxonomy" id="38488"/>
    <lineage>
        <taxon>Eukaryota</taxon>
        <taxon>Fungi</taxon>
        <taxon>Dikarya</taxon>
        <taxon>Ascomycota</taxon>
        <taxon>Pezizomycotina</taxon>
        <taxon>Leotiomycetes</taxon>
        <taxon>Helotiales</taxon>
        <taxon>Sclerotiniaceae</taxon>
        <taxon>Botryotinia</taxon>
    </lineage>
</organism>
<comment type="caution">
    <text evidence="6">The sequence shown here is derived from an EMBL/GenBank/DDBJ whole genome shotgun (WGS) entry which is preliminary data.</text>
</comment>
<dbReference type="Pfam" id="PF22974">
    <property type="entry name" value="DUF7029"/>
    <property type="match status" value="1"/>
</dbReference>
<feature type="domain" description="LysM" evidence="5">
    <location>
        <begin position="834"/>
        <end position="880"/>
    </location>
</feature>
<dbReference type="InterPro" id="IPR018392">
    <property type="entry name" value="LysM"/>
</dbReference>
<feature type="region of interest" description="Disordered" evidence="3">
    <location>
        <begin position="684"/>
        <end position="705"/>
    </location>
</feature>
<protein>
    <recommendedName>
        <fullName evidence="5">LysM domain-containing protein</fullName>
    </recommendedName>
</protein>
<reference evidence="6 7" key="1">
    <citation type="submission" date="2017-11" db="EMBL/GenBank/DDBJ databases">
        <title>Comparative genomics of Botrytis spp.</title>
        <authorList>
            <person name="Valero-Jimenez C.A."/>
            <person name="Tapia P."/>
            <person name="Veloso J."/>
            <person name="Silva-Moreno E."/>
            <person name="Staats M."/>
            <person name="Valdes J.H."/>
            <person name="Van Kan J.A.L."/>
        </authorList>
    </citation>
    <scope>NUCLEOTIDE SEQUENCE [LARGE SCALE GENOMIC DNA]</scope>
    <source>
        <strain evidence="6 7">MUCL2830</strain>
    </source>
</reference>
<dbReference type="AlphaFoldDB" id="A0A4Y8CP64"/>
<dbReference type="PROSITE" id="PS51257">
    <property type="entry name" value="PROKAR_LIPOPROTEIN"/>
    <property type="match status" value="1"/>
</dbReference>
<dbReference type="STRING" id="38488.A0A4Y8CP64"/>
<gene>
    <name evidence="6" type="ORF">BOTCAL_0424g00110</name>
</gene>
<name>A0A4Y8CP64_9HELO</name>
<proteinExistence type="predicted"/>
<dbReference type="GO" id="GO:0008061">
    <property type="term" value="F:chitin binding"/>
    <property type="evidence" value="ECO:0007669"/>
    <property type="project" value="UniProtKB-KW"/>
</dbReference>
<evidence type="ECO:0000256" key="4">
    <source>
        <dbReference type="SAM" id="SignalP"/>
    </source>
</evidence>
<dbReference type="Pfam" id="PF23865">
    <property type="entry name" value="DUF7223"/>
    <property type="match status" value="1"/>
</dbReference>
<dbReference type="InterPro" id="IPR054293">
    <property type="entry name" value="DUF7029"/>
</dbReference>
<keyword evidence="7" id="KW-1185">Reference proteome</keyword>
<accession>A0A4Y8CP64</accession>
<dbReference type="OrthoDB" id="160645at2759"/>
<evidence type="ECO:0000256" key="3">
    <source>
        <dbReference type="SAM" id="MobiDB-lite"/>
    </source>
</evidence>
<keyword evidence="4" id="KW-0732">Signal</keyword>
<dbReference type="Gene3D" id="3.10.350.10">
    <property type="entry name" value="LysM domain"/>
    <property type="match status" value="1"/>
</dbReference>
<dbReference type="PANTHER" id="PTHR34997:SF23">
    <property type="entry name" value="LYSM DOMAIN-CONTAINING PROTEIN"/>
    <property type="match status" value="1"/>
</dbReference>
<evidence type="ECO:0000256" key="2">
    <source>
        <dbReference type="ARBA" id="ARBA00023026"/>
    </source>
</evidence>
<feature type="signal peptide" evidence="4">
    <location>
        <begin position="1"/>
        <end position="19"/>
    </location>
</feature>
<keyword evidence="1" id="KW-0147">Chitin-binding</keyword>
<evidence type="ECO:0000259" key="5">
    <source>
        <dbReference type="PROSITE" id="PS51782"/>
    </source>
</evidence>
<dbReference type="PROSITE" id="PS51782">
    <property type="entry name" value="LYSM"/>
    <property type="match status" value="1"/>
</dbReference>